<proteinExistence type="predicted"/>
<reference evidence="1 2" key="1">
    <citation type="submission" date="2024-06" db="EMBL/GenBank/DDBJ databases">
        <title>A chromosome level genome sequence of Diviner's sage (Salvia divinorum).</title>
        <authorList>
            <person name="Ford S.A."/>
            <person name="Ro D.-K."/>
            <person name="Ness R.W."/>
            <person name="Phillips M.A."/>
        </authorList>
    </citation>
    <scope>NUCLEOTIDE SEQUENCE [LARGE SCALE GENOMIC DNA]</scope>
    <source>
        <strain evidence="1">SAF-2024a</strain>
        <tissue evidence="1">Leaf</tissue>
    </source>
</reference>
<organism evidence="1 2">
    <name type="scientific">Salvia divinorum</name>
    <name type="common">Maria pastora</name>
    <name type="synonym">Diviner's sage</name>
    <dbReference type="NCBI Taxonomy" id="28513"/>
    <lineage>
        <taxon>Eukaryota</taxon>
        <taxon>Viridiplantae</taxon>
        <taxon>Streptophyta</taxon>
        <taxon>Embryophyta</taxon>
        <taxon>Tracheophyta</taxon>
        <taxon>Spermatophyta</taxon>
        <taxon>Magnoliopsida</taxon>
        <taxon>eudicotyledons</taxon>
        <taxon>Gunneridae</taxon>
        <taxon>Pentapetalae</taxon>
        <taxon>asterids</taxon>
        <taxon>lamiids</taxon>
        <taxon>Lamiales</taxon>
        <taxon>Lamiaceae</taxon>
        <taxon>Nepetoideae</taxon>
        <taxon>Mentheae</taxon>
        <taxon>Salviinae</taxon>
        <taxon>Salvia</taxon>
        <taxon>Salvia subgen. Calosphace</taxon>
    </lineage>
</organism>
<keyword evidence="2" id="KW-1185">Reference proteome</keyword>
<dbReference type="Proteomes" id="UP001567538">
    <property type="component" value="Unassembled WGS sequence"/>
</dbReference>
<accession>A0ABD1HK09</accession>
<dbReference type="EMBL" id="JBEAFC010000005">
    <property type="protein sequence ID" value="KAL1556776.1"/>
    <property type="molecule type" value="Genomic_DNA"/>
</dbReference>
<dbReference type="AlphaFoldDB" id="A0ABD1HK09"/>
<sequence>MRSPGKAALPQMLLRRSQNRYVPVATEHSTLETFVDGRLIFRILLNNRTPNSSIFTGSRIPVYDAVCALS</sequence>
<name>A0ABD1HK09_SALDI</name>
<gene>
    <name evidence="1" type="ORF">AAHA92_12356</name>
</gene>
<comment type="caution">
    <text evidence="1">The sequence shown here is derived from an EMBL/GenBank/DDBJ whole genome shotgun (WGS) entry which is preliminary data.</text>
</comment>
<evidence type="ECO:0000313" key="2">
    <source>
        <dbReference type="Proteomes" id="UP001567538"/>
    </source>
</evidence>
<evidence type="ECO:0000313" key="1">
    <source>
        <dbReference type="EMBL" id="KAL1556776.1"/>
    </source>
</evidence>
<protein>
    <submittedName>
        <fullName evidence="1">Uncharacterized protein</fullName>
    </submittedName>
</protein>